<gene>
    <name evidence="2" type="ORF">CLUP02_13752</name>
</gene>
<evidence type="ECO:0008006" key="4">
    <source>
        <dbReference type="Google" id="ProtNLM"/>
    </source>
</evidence>
<dbReference type="GeneID" id="73347699"/>
<protein>
    <recommendedName>
        <fullName evidence="4">Secreted protein</fullName>
    </recommendedName>
</protein>
<organism evidence="2 3">
    <name type="scientific">Colletotrichum lupini</name>
    <dbReference type="NCBI Taxonomy" id="145971"/>
    <lineage>
        <taxon>Eukaryota</taxon>
        <taxon>Fungi</taxon>
        <taxon>Dikarya</taxon>
        <taxon>Ascomycota</taxon>
        <taxon>Pezizomycotina</taxon>
        <taxon>Sordariomycetes</taxon>
        <taxon>Hypocreomycetidae</taxon>
        <taxon>Glomerellales</taxon>
        <taxon>Glomerellaceae</taxon>
        <taxon>Colletotrichum</taxon>
        <taxon>Colletotrichum acutatum species complex</taxon>
    </lineage>
</organism>
<feature type="chain" id="PRO_5040296643" description="Secreted protein" evidence="1">
    <location>
        <begin position="18"/>
        <end position="107"/>
    </location>
</feature>
<keyword evidence="3" id="KW-1185">Reference proteome</keyword>
<keyword evidence="1" id="KW-0732">Signal</keyword>
<proteinExistence type="predicted"/>
<dbReference type="EMBL" id="CP019479">
    <property type="protein sequence ID" value="UQC88229.1"/>
    <property type="molecule type" value="Genomic_DNA"/>
</dbReference>
<accession>A0A9Q8T2R2</accession>
<dbReference type="AlphaFoldDB" id="A0A9Q8T2R2"/>
<dbReference type="KEGG" id="clup:CLUP02_13752"/>
<name>A0A9Q8T2R2_9PEZI</name>
<sequence length="107" mass="12073">MSLLVISYLYIATASHAAPPRFYEYHAACSTALSYEHALHSKRAAVLHTPGRCPCESPRDDAGQRTLDHYHRCHCCLSPTGWHLVSWTYYRTSQRDTGDAYSRLAAT</sequence>
<dbReference type="Proteomes" id="UP000830671">
    <property type="component" value="Chromosome 7"/>
</dbReference>
<reference evidence="2" key="1">
    <citation type="journal article" date="2021" name="Mol. Plant Microbe Interact.">
        <title>Complete Genome Sequence of the Plant-Pathogenic Fungus Colletotrichum lupini.</title>
        <authorList>
            <person name="Baroncelli R."/>
            <person name="Pensec F."/>
            <person name="Da Lio D."/>
            <person name="Boufleur T."/>
            <person name="Vicente I."/>
            <person name="Sarrocco S."/>
            <person name="Picot A."/>
            <person name="Baraldi E."/>
            <person name="Sukno S."/>
            <person name="Thon M."/>
            <person name="Le Floch G."/>
        </authorList>
    </citation>
    <scope>NUCLEOTIDE SEQUENCE</scope>
    <source>
        <strain evidence="2">IMI 504893</strain>
    </source>
</reference>
<dbReference type="RefSeq" id="XP_049149835.1">
    <property type="nucleotide sequence ID" value="XM_049292689.1"/>
</dbReference>
<evidence type="ECO:0000313" key="3">
    <source>
        <dbReference type="Proteomes" id="UP000830671"/>
    </source>
</evidence>
<evidence type="ECO:0000256" key="1">
    <source>
        <dbReference type="SAM" id="SignalP"/>
    </source>
</evidence>
<evidence type="ECO:0000313" key="2">
    <source>
        <dbReference type="EMBL" id="UQC88229.1"/>
    </source>
</evidence>
<feature type="signal peptide" evidence="1">
    <location>
        <begin position="1"/>
        <end position="17"/>
    </location>
</feature>